<comment type="function">
    <text evidence="8">Component of the signal peptidase complex (SPC) which catalyzes the cleavage of N-terminal signal sequences from nascent proteins as they are translocated into the lumen of the endoplasmic reticulum. Enhances the enzymatic activity of SPC and facilitates the interactions between different components of the translocation site.</text>
</comment>
<feature type="region of interest" description="Disordered" evidence="9">
    <location>
        <begin position="1"/>
        <end position="22"/>
    </location>
</feature>
<keyword evidence="4 10" id="KW-0812">Transmembrane</keyword>
<dbReference type="GO" id="GO:0006465">
    <property type="term" value="P:signal peptide processing"/>
    <property type="evidence" value="ECO:0007669"/>
    <property type="project" value="InterPro"/>
</dbReference>
<proteinExistence type="inferred from homology"/>
<evidence type="ECO:0000256" key="10">
    <source>
        <dbReference type="SAM" id="Phobius"/>
    </source>
</evidence>
<keyword evidence="7 10" id="KW-0472">Membrane</keyword>
<dbReference type="GO" id="GO:0005787">
    <property type="term" value="C:signal peptidase complex"/>
    <property type="evidence" value="ECO:0007669"/>
    <property type="project" value="InterPro"/>
</dbReference>
<evidence type="ECO:0000256" key="2">
    <source>
        <dbReference type="ARBA" id="ARBA00007324"/>
    </source>
</evidence>
<protein>
    <recommendedName>
        <fullName evidence="3">Signal peptidase complex subunit 2</fullName>
    </recommendedName>
</protein>
<dbReference type="Proteomes" id="UP000294933">
    <property type="component" value="Unassembled WGS sequence"/>
</dbReference>
<dbReference type="OrthoDB" id="29558at2759"/>
<accession>A0A4Y7QDK1</accession>
<dbReference type="STRING" id="50990.A0A4Y7QDK1"/>
<dbReference type="InterPro" id="IPR009582">
    <property type="entry name" value="Spc2/SPCS2"/>
</dbReference>
<evidence type="ECO:0000256" key="9">
    <source>
        <dbReference type="SAM" id="MobiDB-lite"/>
    </source>
</evidence>
<evidence type="ECO:0000256" key="7">
    <source>
        <dbReference type="ARBA" id="ARBA00023136"/>
    </source>
</evidence>
<evidence type="ECO:0000256" key="4">
    <source>
        <dbReference type="ARBA" id="ARBA00022692"/>
    </source>
</evidence>
<evidence type="ECO:0000256" key="8">
    <source>
        <dbReference type="ARBA" id="ARBA00045608"/>
    </source>
</evidence>
<reference evidence="11 12" key="1">
    <citation type="submission" date="2018-06" db="EMBL/GenBank/DDBJ databases">
        <title>A transcriptomic atlas of mushroom development highlights an independent origin of complex multicellularity.</title>
        <authorList>
            <consortium name="DOE Joint Genome Institute"/>
            <person name="Krizsan K."/>
            <person name="Almasi E."/>
            <person name="Merenyi Z."/>
            <person name="Sahu N."/>
            <person name="Viragh M."/>
            <person name="Koszo T."/>
            <person name="Mondo S."/>
            <person name="Kiss B."/>
            <person name="Balint B."/>
            <person name="Kues U."/>
            <person name="Barry K."/>
            <person name="Hegedus J.C."/>
            <person name="Henrissat B."/>
            <person name="Johnson J."/>
            <person name="Lipzen A."/>
            <person name="Ohm R."/>
            <person name="Nagy I."/>
            <person name="Pangilinan J."/>
            <person name="Yan J."/>
            <person name="Xiong Y."/>
            <person name="Grigoriev I.V."/>
            <person name="Hibbett D.S."/>
            <person name="Nagy L.G."/>
        </authorList>
    </citation>
    <scope>NUCLEOTIDE SEQUENCE [LARGE SCALE GENOMIC DNA]</scope>
    <source>
        <strain evidence="11 12">SZMC22713</strain>
    </source>
</reference>
<dbReference type="AlphaFoldDB" id="A0A4Y7QDK1"/>
<feature type="transmembrane region" description="Helical" evidence="10">
    <location>
        <begin position="108"/>
        <end position="130"/>
    </location>
</feature>
<evidence type="ECO:0000256" key="5">
    <source>
        <dbReference type="ARBA" id="ARBA00022824"/>
    </source>
</evidence>
<evidence type="ECO:0000256" key="1">
    <source>
        <dbReference type="ARBA" id="ARBA00004477"/>
    </source>
</evidence>
<dbReference type="GO" id="GO:0045047">
    <property type="term" value="P:protein targeting to ER"/>
    <property type="evidence" value="ECO:0007669"/>
    <property type="project" value="TreeGrafter"/>
</dbReference>
<evidence type="ECO:0000256" key="3">
    <source>
        <dbReference type="ARBA" id="ARBA00017057"/>
    </source>
</evidence>
<comment type="subcellular location">
    <subcellularLocation>
        <location evidence="1">Endoplasmic reticulum membrane</location>
        <topology evidence="1">Multi-pass membrane protein</topology>
    </subcellularLocation>
</comment>
<dbReference type="Pfam" id="PF06703">
    <property type="entry name" value="SPC25"/>
    <property type="match status" value="1"/>
</dbReference>
<feature type="transmembrane region" description="Helical" evidence="10">
    <location>
        <begin position="78"/>
        <end position="96"/>
    </location>
</feature>
<dbReference type="PANTHER" id="PTHR13085">
    <property type="entry name" value="MICROSOMAL SIGNAL PEPTIDASE 25 KDA SUBUNIT"/>
    <property type="match status" value="1"/>
</dbReference>
<comment type="similarity">
    <text evidence="2">Belongs to the SPCS2 family.</text>
</comment>
<evidence type="ECO:0000313" key="12">
    <source>
        <dbReference type="Proteomes" id="UP000294933"/>
    </source>
</evidence>
<evidence type="ECO:0000313" key="11">
    <source>
        <dbReference type="EMBL" id="TDL25288.1"/>
    </source>
</evidence>
<evidence type="ECO:0000256" key="6">
    <source>
        <dbReference type="ARBA" id="ARBA00022989"/>
    </source>
</evidence>
<dbReference type="EMBL" id="ML170164">
    <property type="protein sequence ID" value="TDL25288.1"/>
    <property type="molecule type" value="Genomic_DNA"/>
</dbReference>
<keyword evidence="12" id="KW-1185">Reference proteome</keyword>
<gene>
    <name evidence="11" type="ORF">BD410DRAFT_826572</name>
</gene>
<dbReference type="VEuPathDB" id="FungiDB:BD410DRAFT_826572"/>
<keyword evidence="5" id="KW-0256">Endoplasmic reticulum</keyword>
<sequence length="227" mass="25217">MARKKQANGSSTPDGTPGVVATNHPRIDIMAATNGIEREVIKVNNANLTELKNACDDAVKTLLSRKELFSTIHTHTDIRLGLGWAGVFVAFGTAFYGYKVEFEKSKPIVWAGVILYGILTVTQALYAYFVERDTVYVGKRKTLAKRIETERISVSSRTVPAKREDPPRYSLSVSYVRSANSGKSLLGRGKGTDQRGYNEFFDEEGALDQEVFDRWVAGVVENVMEEK</sequence>
<name>A0A4Y7QDK1_9AGAM</name>
<keyword evidence="6 10" id="KW-1133">Transmembrane helix</keyword>
<dbReference type="PANTHER" id="PTHR13085:SF0">
    <property type="entry name" value="SIGNAL PEPTIDASE COMPLEX SUBUNIT 2"/>
    <property type="match status" value="1"/>
</dbReference>
<organism evidence="11 12">
    <name type="scientific">Rickenella mellea</name>
    <dbReference type="NCBI Taxonomy" id="50990"/>
    <lineage>
        <taxon>Eukaryota</taxon>
        <taxon>Fungi</taxon>
        <taxon>Dikarya</taxon>
        <taxon>Basidiomycota</taxon>
        <taxon>Agaricomycotina</taxon>
        <taxon>Agaricomycetes</taxon>
        <taxon>Hymenochaetales</taxon>
        <taxon>Rickenellaceae</taxon>
        <taxon>Rickenella</taxon>
    </lineage>
</organism>